<proteinExistence type="predicted"/>
<evidence type="ECO:0000256" key="1">
    <source>
        <dbReference type="SAM" id="Phobius"/>
    </source>
</evidence>
<dbReference type="Proteomes" id="UP000198556">
    <property type="component" value="Unassembled WGS sequence"/>
</dbReference>
<organism evidence="2 3">
    <name type="scientific">Granulicatella balaenopterae</name>
    <dbReference type="NCBI Taxonomy" id="137733"/>
    <lineage>
        <taxon>Bacteria</taxon>
        <taxon>Bacillati</taxon>
        <taxon>Bacillota</taxon>
        <taxon>Bacilli</taxon>
        <taxon>Lactobacillales</taxon>
        <taxon>Carnobacteriaceae</taxon>
        <taxon>Granulicatella</taxon>
    </lineage>
</organism>
<keyword evidence="1" id="KW-0472">Membrane</keyword>
<feature type="transmembrane region" description="Helical" evidence="1">
    <location>
        <begin position="216"/>
        <end position="233"/>
    </location>
</feature>
<dbReference type="STRING" id="137733.SAMN05421767_1103"/>
<evidence type="ECO:0000313" key="2">
    <source>
        <dbReference type="EMBL" id="SEQ89153.1"/>
    </source>
</evidence>
<evidence type="ECO:0000313" key="3">
    <source>
        <dbReference type="Proteomes" id="UP000198556"/>
    </source>
</evidence>
<evidence type="ECO:0008006" key="4">
    <source>
        <dbReference type="Google" id="ProtNLM"/>
    </source>
</evidence>
<keyword evidence="1" id="KW-0812">Transmembrane</keyword>
<keyword evidence="3" id="KW-1185">Reference proteome</keyword>
<feature type="transmembrane region" description="Helical" evidence="1">
    <location>
        <begin position="172"/>
        <end position="191"/>
    </location>
</feature>
<keyword evidence="1" id="KW-1133">Transmembrane helix</keyword>
<dbReference type="OrthoDB" id="3190532at2"/>
<protein>
    <recommendedName>
        <fullName evidence="4">ABC-2 family transporter protein</fullName>
    </recommendedName>
</protein>
<gene>
    <name evidence="2" type="ORF">SAMN05421767_1103</name>
</gene>
<feature type="transmembrane region" description="Helical" evidence="1">
    <location>
        <begin position="14"/>
        <end position="32"/>
    </location>
</feature>
<dbReference type="EMBL" id="FOGF01000010">
    <property type="protein sequence ID" value="SEQ89153.1"/>
    <property type="molecule type" value="Genomic_DNA"/>
</dbReference>
<feature type="transmembrane region" description="Helical" evidence="1">
    <location>
        <begin position="141"/>
        <end position="165"/>
    </location>
</feature>
<name>A0A1H9JQX2_9LACT</name>
<reference evidence="2 3" key="1">
    <citation type="submission" date="2016-10" db="EMBL/GenBank/DDBJ databases">
        <authorList>
            <person name="de Groot N.N."/>
        </authorList>
    </citation>
    <scope>NUCLEOTIDE SEQUENCE [LARGE SCALE GENOMIC DNA]</scope>
    <source>
        <strain evidence="2 3">DSM 15827</strain>
    </source>
</reference>
<accession>A0A1H9JQX2</accession>
<feature type="transmembrane region" description="Helical" evidence="1">
    <location>
        <begin position="108"/>
        <end position="129"/>
    </location>
</feature>
<dbReference type="RefSeq" id="WP_089746317.1">
    <property type="nucleotide sequence ID" value="NZ_FOGF01000010.1"/>
</dbReference>
<dbReference type="AlphaFoldDB" id="A0A1H9JQX2"/>
<sequence length="246" mass="28497">MKLLKIELLKQKKFLFILCVLFPLLLNILLYIDLTYRYESYLLVHQSRLGLSNWQLIFKEQTVFNFSELCQLIIATVVYEVFSVELKNNGWSLVSTSNYRNKVVYGKYLIAMLAMLVFFLTDYACLVIIGNVIGVSGNIEWVMIIKSFIIQLLSASMMVAAYILIVSLVKRVMFLLPIGIIVMIQNASLYYPDQQFLLQYPFTYISHGFRATGNEFLISIAILSILTALFLLLSKRILERNRDIRQ</sequence>